<dbReference type="eggNOG" id="ENOG502QU3W">
    <property type="taxonomic scope" value="Eukaryota"/>
</dbReference>
<feature type="compositionally biased region" description="Polar residues" evidence="7">
    <location>
        <begin position="322"/>
        <end position="333"/>
    </location>
</feature>
<dbReference type="HOGENOM" id="CLU_589257_0_0_1"/>
<dbReference type="EMBL" id="AMGX01000001">
    <property type="protein sequence ID" value="EXJ76480.1"/>
    <property type="molecule type" value="Genomic_DNA"/>
</dbReference>
<dbReference type="PANTHER" id="PTHR31313:SF81">
    <property type="entry name" value="TY1 ENHANCER ACTIVATOR"/>
    <property type="match status" value="1"/>
</dbReference>
<evidence type="ECO:0000256" key="5">
    <source>
        <dbReference type="ARBA" id="ARBA00023163"/>
    </source>
</evidence>
<keyword evidence="3" id="KW-0805">Transcription regulation</keyword>
<dbReference type="OrthoDB" id="2154091at2759"/>
<proteinExistence type="predicted"/>
<keyword evidence="6" id="KW-0539">Nucleus</keyword>
<reference evidence="8 9" key="1">
    <citation type="submission" date="2013-03" db="EMBL/GenBank/DDBJ databases">
        <title>The Genome Sequence of Cladophialophora psammophila CBS 110553.</title>
        <authorList>
            <consortium name="The Broad Institute Genomics Platform"/>
            <person name="Cuomo C."/>
            <person name="de Hoog S."/>
            <person name="Gorbushina A."/>
            <person name="Walker B."/>
            <person name="Young S.K."/>
            <person name="Zeng Q."/>
            <person name="Gargeya S."/>
            <person name="Fitzgerald M."/>
            <person name="Haas B."/>
            <person name="Abouelleil A."/>
            <person name="Allen A.W."/>
            <person name="Alvarado L."/>
            <person name="Arachchi H.M."/>
            <person name="Berlin A.M."/>
            <person name="Chapman S.B."/>
            <person name="Gainer-Dewar J."/>
            <person name="Goldberg J."/>
            <person name="Griggs A."/>
            <person name="Gujja S."/>
            <person name="Hansen M."/>
            <person name="Howarth C."/>
            <person name="Imamovic A."/>
            <person name="Ireland A."/>
            <person name="Larimer J."/>
            <person name="McCowan C."/>
            <person name="Murphy C."/>
            <person name="Pearson M."/>
            <person name="Poon T.W."/>
            <person name="Priest M."/>
            <person name="Roberts A."/>
            <person name="Saif S."/>
            <person name="Shea T."/>
            <person name="Sisk P."/>
            <person name="Sykes S."/>
            <person name="Wortman J."/>
            <person name="Nusbaum C."/>
            <person name="Birren B."/>
        </authorList>
    </citation>
    <scope>NUCLEOTIDE SEQUENCE [LARGE SCALE GENOMIC DNA]</scope>
    <source>
        <strain evidence="8 9">CBS 110553</strain>
    </source>
</reference>
<evidence type="ECO:0000256" key="2">
    <source>
        <dbReference type="ARBA" id="ARBA00022833"/>
    </source>
</evidence>
<evidence type="ECO:0000256" key="4">
    <source>
        <dbReference type="ARBA" id="ARBA00023125"/>
    </source>
</evidence>
<dbReference type="Proteomes" id="UP000019471">
    <property type="component" value="Unassembled WGS sequence"/>
</dbReference>
<gene>
    <name evidence="8" type="ORF">A1O5_00988</name>
</gene>
<sequence>MASTWSTHSWDYHRQKYSHVGDCSVPVFFMTELTDMFSRLGGFCDLDKPQTSAGSDADIDEVENLVYDAMLQLLEIASKVQEKTHSDILPGSESHEHLLLEVAALGNNLSSWSARLPPLLRWSPENAKRAPSLYFVMHQQFHTTQALLHGPYGQYGEALQGQYSASSVEQPNEAYSFVPLARSIAFKHALKVAQIFAFHRTRFGQSQFGLFSLTHAATASLVLIANASLGENSSERLLTLQRIRTLLEELKQMSLVYQPAKMMTAVMEHYMENTGVDFNSLPISDSSSTPFTESSNGVSARRPSEHDQETASQCNKKRHISNRGSSTLTTPSSANAAVVFHPPSRPEISASHARSEAEVEDFEILGNDTAGNHAHIADEESCNALKSTTLHVSDNAIETFLWTEVSIEPPLGDGGAQIPGLAEFSPSFLLRESSDDGTRLQSLGNDFGDVFLGYQGENFENTTW</sequence>
<keyword evidence="5" id="KW-0804">Transcription</keyword>
<evidence type="ECO:0000256" key="1">
    <source>
        <dbReference type="ARBA" id="ARBA00022723"/>
    </source>
</evidence>
<dbReference type="STRING" id="1182543.W9XGL5"/>
<keyword evidence="2" id="KW-0862">Zinc</keyword>
<name>W9XGL5_9EURO</name>
<organism evidence="8 9">
    <name type="scientific">Cladophialophora psammophila CBS 110553</name>
    <dbReference type="NCBI Taxonomy" id="1182543"/>
    <lineage>
        <taxon>Eukaryota</taxon>
        <taxon>Fungi</taxon>
        <taxon>Dikarya</taxon>
        <taxon>Ascomycota</taxon>
        <taxon>Pezizomycotina</taxon>
        <taxon>Eurotiomycetes</taxon>
        <taxon>Chaetothyriomycetidae</taxon>
        <taxon>Chaetothyriales</taxon>
        <taxon>Herpotrichiellaceae</taxon>
        <taxon>Cladophialophora</taxon>
    </lineage>
</organism>
<evidence type="ECO:0008006" key="10">
    <source>
        <dbReference type="Google" id="ProtNLM"/>
    </source>
</evidence>
<dbReference type="PANTHER" id="PTHR31313">
    <property type="entry name" value="TY1 ENHANCER ACTIVATOR"/>
    <property type="match status" value="1"/>
</dbReference>
<feature type="compositionally biased region" description="Low complexity" evidence="7">
    <location>
        <begin position="284"/>
        <end position="295"/>
    </location>
</feature>
<dbReference type="GeneID" id="19185724"/>
<dbReference type="GO" id="GO:0046872">
    <property type="term" value="F:metal ion binding"/>
    <property type="evidence" value="ECO:0007669"/>
    <property type="project" value="UniProtKB-KW"/>
</dbReference>
<keyword evidence="1" id="KW-0479">Metal-binding</keyword>
<dbReference type="RefSeq" id="XP_007739797.1">
    <property type="nucleotide sequence ID" value="XM_007741607.1"/>
</dbReference>
<protein>
    <recommendedName>
        <fullName evidence="10">Transcription factor domain-containing protein</fullName>
    </recommendedName>
</protein>
<evidence type="ECO:0000256" key="7">
    <source>
        <dbReference type="SAM" id="MobiDB-lite"/>
    </source>
</evidence>
<dbReference type="AlphaFoldDB" id="W9XGL5"/>
<dbReference type="GO" id="GO:0003677">
    <property type="term" value="F:DNA binding"/>
    <property type="evidence" value="ECO:0007669"/>
    <property type="project" value="UniProtKB-KW"/>
</dbReference>
<accession>W9XGL5</accession>
<evidence type="ECO:0000256" key="6">
    <source>
        <dbReference type="ARBA" id="ARBA00023242"/>
    </source>
</evidence>
<keyword evidence="4" id="KW-0238">DNA-binding</keyword>
<evidence type="ECO:0000256" key="3">
    <source>
        <dbReference type="ARBA" id="ARBA00023015"/>
    </source>
</evidence>
<dbReference type="InterPro" id="IPR051615">
    <property type="entry name" value="Transcr_Regulatory_Elem"/>
</dbReference>
<dbReference type="CDD" id="cd12148">
    <property type="entry name" value="fungal_TF_MHR"/>
    <property type="match status" value="1"/>
</dbReference>
<evidence type="ECO:0000313" key="9">
    <source>
        <dbReference type="Proteomes" id="UP000019471"/>
    </source>
</evidence>
<comment type="caution">
    <text evidence="8">The sequence shown here is derived from an EMBL/GenBank/DDBJ whole genome shotgun (WGS) entry which is preliminary data.</text>
</comment>
<feature type="region of interest" description="Disordered" evidence="7">
    <location>
        <begin position="282"/>
        <end position="333"/>
    </location>
</feature>
<evidence type="ECO:0000313" key="8">
    <source>
        <dbReference type="EMBL" id="EXJ76480.1"/>
    </source>
</evidence>
<keyword evidence="9" id="KW-1185">Reference proteome</keyword>